<feature type="signal peptide" evidence="3">
    <location>
        <begin position="1"/>
        <end position="25"/>
    </location>
</feature>
<dbReference type="PANTHER" id="PTHR32444">
    <property type="entry name" value="BULB-TYPE LECTIN DOMAIN-CONTAINING PROTEIN"/>
    <property type="match status" value="1"/>
</dbReference>
<keyword evidence="2" id="KW-0325">Glycoprotein</keyword>
<evidence type="ECO:0000259" key="4">
    <source>
        <dbReference type="PROSITE" id="PS50927"/>
    </source>
</evidence>
<dbReference type="InterPro" id="IPR036426">
    <property type="entry name" value="Bulb-type_lectin_dom_sf"/>
</dbReference>
<keyword evidence="6" id="KW-1185">Reference proteome</keyword>
<dbReference type="SMART" id="SM00108">
    <property type="entry name" value="B_lectin"/>
    <property type="match status" value="1"/>
</dbReference>
<dbReference type="Pfam" id="PF01453">
    <property type="entry name" value="B_lectin"/>
    <property type="match status" value="1"/>
</dbReference>
<accession>A0ABQ5H3V3</accession>
<evidence type="ECO:0000256" key="1">
    <source>
        <dbReference type="ARBA" id="ARBA00022729"/>
    </source>
</evidence>
<feature type="chain" id="PRO_5046339374" evidence="3">
    <location>
        <begin position="26"/>
        <end position="184"/>
    </location>
</feature>
<sequence>MKTHHAHKAMIIIMYTLLFPYIALAIDTITPITPLAINQTLVSNAQSFELGFFHDNSYVGIWYKHIEPKTYVWVANRDTPLTSVSGSLAIGEDGNVIILDEVENTVWSSNQSFVGVNRTVAQLLDSGNFVIRRENDENPSNYLWQSFENPTDTLLPGMKLRWNRKTGTNLFLSSWKTNDDPGIP</sequence>
<proteinExistence type="predicted"/>
<evidence type="ECO:0000313" key="5">
    <source>
        <dbReference type="EMBL" id="GJT81942.1"/>
    </source>
</evidence>
<gene>
    <name evidence="5" type="ORF">Tco_1056284</name>
</gene>
<organism evidence="5 6">
    <name type="scientific">Tanacetum coccineum</name>
    <dbReference type="NCBI Taxonomy" id="301880"/>
    <lineage>
        <taxon>Eukaryota</taxon>
        <taxon>Viridiplantae</taxon>
        <taxon>Streptophyta</taxon>
        <taxon>Embryophyta</taxon>
        <taxon>Tracheophyta</taxon>
        <taxon>Spermatophyta</taxon>
        <taxon>Magnoliopsida</taxon>
        <taxon>eudicotyledons</taxon>
        <taxon>Gunneridae</taxon>
        <taxon>Pentapetalae</taxon>
        <taxon>asterids</taxon>
        <taxon>campanulids</taxon>
        <taxon>Asterales</taxon>
        <taxon>Asteraceae</taxon>
        <taxon>Asteroideae</taxon>
        <taxon>Anthemideae</taxon>
        <taxon>Anthemidinae</taxon>
        <taxon>Tanacetum</taxon>
    </lineage>
</organism>
<dbReference type="SUPFAM" id="SSF51110">
    <property type="entry name" value="alpha-D-mannose-specific plant lectins"/>
    <property type="match status" value="1"/>
</dbReference>
<dbReference type="InterPro" id="IPR001480">
    <property type="entry name" value="Bulb-type_lectin_dom"/>
</dbReference>
<reference evidence="5" key="1">
    <citation type="journal article" date="2022" name="Int. J. Mol. Sci.">
        <title>Draft Genome of Tanacetum Coccineum: Genomic Comparison of Closely Related Tanacetum-Family Plants.</title>
        <authorList>
            <person name="Yamashiro T."/>
            <person name="Shiraishi A."/>
            <person name="Nakayama K."/>
            <person name="Satake H."/>
        </authorList>
    </citation>
    <scope>NUCLEOTIDE SEQUENCE</scope>
</reference>
<keyword evidence="1 3" id="KW-0732">Signal</keyword>
<dbReference type="PROSITE" id="PS50927">
    <property type="entry name" value="BULB_LECTIN"/>
    <property type="match status" value="1"/>
</dbReference>
<dbReference type="CDD" id="cd00028">
    <property type="entry name" value="B_lectin"/>
    <property type="match status" value="1"/>
</dbReference>
<dbReference type="EMBL" id="BQNB010019122">
    <property type="protein sequence ID" value="GJT81942.1"/>
    <property type="molecule type" value="Genomic_DNA"/>
</dbReference>
<evidence type="ECO:0000313" key="6">
    <source>
        <dbReference type="Proteomes" id="UP001151760"/>
    </source>
</evidence>
<evidence type="ECO:0000256" key="3">
    <source>
        <dbReference type="SAM" id="SignalP"/>
    </source>
</evidence>
<reference evidence="5" key="2">
    <citation type="submission" date="2022-01" db="EMBL/GenBank/DDBJ databases">
        <authorList>
            <person name="Yamashiro T."/>
            <person name="Shiraishi A."/>
            <person name="Satake H."/>
            <person name="Nakayama K."/>
        </authorList>
    </citation>
    <scope>NUCLEOTIDE SEQUENCE</scope>
</reference>
<name>A0ABQ5H3V3_9ASTR</name>
<dbReference type="Proteomes" id="UP001151760">
    <property type="component" value="Unassembled WGS sequence"/>
</dbReference>
<comment type="caution">
    <text evidence="5">The sequence shown here is derived from an EMBL/GenBank/DDBJ whole genome shotgun (WGS) entry which is preliminary data.</text>
</comment>
<evidence type="ECO:0000256" key="2">
    <source>
        <dbReference type="ARBA" id="ARBA00023180"/>
    </source>
</evidence>
<feature type="domain" description="Bulb-type lectin" evidence="4">
    <location>
        <begin position="26"/>
        <end position="144"/>
    </location>
</feature>
<protein>
    <submittedName>
        <fullName evidence="5">Receptor-like serine/threonine-protein kinase SD1-8</fullName>
    </submittedName>
</protein>
<dbReference type="PANTHER" id="PTHR32444:SF89">
    <property type="entry name" value="S GLYCOPROTEIN"/>
    <property type="match status" value="1"/>
</dbReference>
<dbReference type="Gene3D" id="2.90.10.10">
    <property type="entry name" value="Bulb-type lectin domain"/>
    <property type="match status" value="1"/>
</dbReference>